<dbReference type="InterPro" id="IPR009000">
    <property type="entry name" value="Transl_B-barrel_sf"/>
</dbReference>
<dbReference type="PANTHER" id="PTHR31633">
    <property type="entry name" value="H/ACA RIBONUCLEOPROTEIN COMPLEX NON-CORE SUBUNIT NAF1"/>
    <property type="match status" value="1"/>
</dbReference>
<dbReference type="GO" id="GO:0003723">
    <property type="term" value="F:RNA binding"/>
    <property type="evidence" value="ECO:0007669"/>
    <property type="project" value="UniProtKB-KW"/>
</dbReference>
<dbReference type="InterPro" id="IPR040309">
    <property type="entry name" value="Naf1"/>
</dbReference>
<feature type="region of interest" description="Disordered" evidence="10">
    <location>
        <begin position="140"/>
        <end position="233"/>
    </location>
</feature>
<evidence type="ECO:0000256" key="6">
    <source>
        <dbReference type="ARBA" id="ARBA00022553"/>
    </source>
</evidence>
<dbReference type="OrthoDB" id="21550at2759"/>
<keyword evidence="12" id="KW-1185">Reference proteome</keyword>
<reference evidence="11 12" key="1">
    <citation type="journal article" date="2011" name="Science">
        <title>Comparative functional genomics of the fission yeasts.</title>
        <authorList>
            <person name="Rhind N."/>
            <person name="Chen Z."/>
            <person name="Yassour M."/>
            <person name="Thompson D.A."/>
            <person name="Haas B.J."/>
            <person name="Habib N."/>
            <person name="Wapinski I."/>
            <person name="Roy S."/>
            <person name="Lin M.F."/>
            <person name="Heiman D.I."/>
            <person name="Young S.K."/>
            <person name="Furuya K."/>
            <person name="Guo Y."/>
            <person name="Pidoux A."/>
            <person name="Chen H.M."/>
            <person name="Robbertse B."/>
            <person name="Goldberg J.M."/>
            <person name="Aoki K."/>
            <person name="Bayne E.H."/>
            <person name="Berlin A.M."/>
            <person name="Desjardins C.A."/>
            <person name="Dobbs E."/>
            <person name="Dukaj L."/>
            <person name="Fan L."/>
            <person name="FitzGerald M.G."/>
            <person name="French C."/>
            <person name="Gujja S."/>
            <person name="Hansen K."/>
            <person name="Keifenheim D."/>
            <person name="Levin J.Z."/>
            <person name="Mosher R.A."/>
            <person name="Mueller C.A."/>
            <person name="Pfiffner J."/>
            <person name="Priest M."/>
            <person name="Russ C."/>
            <person name="Smialowska A."/>
            <person name="Swoboda P."/>
            <person name="Sykes S.M."/>
            <person name="Vaughn M."/>
            <person name="Vengrova S."/>
            <person name="Yoder R."/>
            <person name="Zeng Q."/>
            <person name="Allshire R."/>
            <person name="Baulcombe D."/>
            <person name="Birren B.W."/>
            <person name="Brown W."/>
            <person name="Ekwall K."/>
            <person name="Kellis M."/>
            <person name="Leatherwood J."/>
            <person name="Levin H."/>
            <person name="Margalit H."/>
            <person name="Martienssen R."/>
            <person name="Nieduszynski C.A."/>
            <person name="Spatafora J.W."/>
            <person name="Friedman N."/>
            <person name="Dalgaard J.Z."/>
            <person name="Baumann P."/>
            <person name="Niki H."/>
            <person name="Regev A."/>
            <person name="Nusbaum C."/>
        </authorList>
    </citation>
    <scope>NUCLEOTIDE SEQUENCE [LARGE SCALE GENOMIC DNA]</scope>
    <source>
        <strain evidence="12">yFS286</strain>
    </source>
</reference>
<evidence type="ECO:0000256" key="10">
    <source>
        <dbReference type="SAM" id="MobiDB-lite"/>
    </source>
</evidence>
<feature type="compositionally biased region" description="Polar residues" evidence="10">
    <location>
        <begin position="51"/>
        <end position="62"/>
    </location>
</feature>
<keyword evidence="4" id="KW-0690">Ribosome biogenesis</keyword>
<dbReference type="SUPFAM" id="SSF50447">
    <property type="entry name" value="Translation proteins"/>
    <property type="match status" value="1"/>
</dbReference>
<keyword evidence="5" id="KW-0698">rRNA processing</keyword>
<accession>S9PYC4</accession>
<dbReference type="InterPro" id="IPR007504">
    <property type="entry name" value="H/ACA_rnp_Gar1/Naf1"/>
</dbReference>
<evidence type="ECO:0000256" key="9">
    <source>
        <dbReference type="ARBA" id="ARBA00076743"/>
    </source>
</evidence>
<evidence type="ECO:0000313" key="12">
    <source>
        <dbReference type="Proteomes" id="UP000016088"/>
    </source>
</evidence>
<feature type="compositionally biased region" description="Polar residues" evidence="10">
    <location>
        <begin position="140"/>
        <end position="153"/>
    </location>
</feature>
<sequence>MDQEQPCKIPGLSLIYNEESPNQENATGAATINENLQNPEKSSPPESSRPVTENVSVTSNSNEIEKTDQASASNRTTEDVSSELESEENAGSKDGEPVKQPPAQGESSMDVLDMALANPAASVVPSSTKPVYVNDSLGTMENFTDSLQPSKGNTVEEVNKEAAEEKELEKSVNSQSDSESSDDDSSDSDSDSDSGSGTDSTSSLSEVHDNEKLELEHESEATPPKTVHELPEEVYERPTIELGPDSPIEPLGNVLQVLKKELVIQSDVQNEELIFDEKTVLCFEDRTIVGFIHETFGPVSSPFYVVRFTNEEECASINPSVGKRVFYVPTMANRLDPEPLKYIKGSDASNVYDEEINPSEQEFSDDEAEAAAKQSKRKKKRKTKPTSHASLTEAEASYRPTPRASYAPEMPAPPSLSSIPHHVPGPVRSPYNFYPVHPGFIMPPPSVPFPNYGLPVPDVNAFPQHREYTRTGMSPQFQMPQAGNPAVSPSNFPMSTYAQHGQNRPMPPFQRRDWA</sequence>
<dbReference type="GO" id="GO:0005732">
    <property type="term" value="C:sno(s)RNA-containing ribonucleoprotein complex"/>
    <property type="evidence" value="ECO:0007669"/>
    <property type="project" value="InterPro"/>
</dbReference>
<dbReference type="GO" id="GO:0005634">
    <property type="term" value="C:nucleus"/>
    <property type="evidence" value="ECO:0007669"/>
    <property type="project" value="UniProtKB-SubCell"/>
</dbReference>
<dbReference type="GO" id="GO:0001522">
    <property type="term" value="P:pseudouridine synthesis"/>
    <property type="evidence" value="ECO:0007669"/>
    <property type="project" value="InterPro"/>
</dbReference>
<feature type="compositionally biased region" description="Low complexity" evidence="10">
    <location>
        <begin position="39"/>
        <end position="50"/>
    </location>
</feature>
<dbReference type="RefSeq" id="XP_013018090.1">
    <property type="nucleotide sequence ID" value="XM_013162636.1"/>
</dbReference>
<comment type="similarity">
    <text evidence="2">Belongs to the NAF1 family.</text>
</comment>
<feature type="region of interest" description="Disordered" evidence="10">
    <location>
        <begin position="1"/>
        <end position="114"/>
    </location>
</feature>
<evidence type="ECO:0000256" key="8">
    <source>
        <dbReference type="ARBA" id="ARBA00023242"/>
    </source>
</evidence>
<dbReference type="Proteomes" id="UP000016088">
    <property type="component" value="Unassembled WGS sequence"/>
</dbReference>
<feature type="compositionally biased region" description="Basic and acidic residues" evidence="10">
    <location>
        <begin position="157"/>
        <end position="170"/>
    </location>
</feature>
<feature type="region of interest" description="Disordered" evidence="10">
    <location>
        <begin position="481"/>
        <end position="515"/>
    </location>
</feature>
<dbReference type="GeneID" id="25029200"/>
<dbReference type="FunFam" id="2.40.10.230:FF:000002">
    <property type="entry name" value="H/ACA ribonucleoprotein complex non-core subunit NAF1"/>
    <property type="match status" value="1"/>
</dbReference>
<feature type="compositionally biased region" description="Acidic residues" evidence="10">
    <location>
        <begin position="179"/>
        <end position="192"/>
    </location>
</feature>
<dbReference type="InterPro" id="IPR038664">
    <property type="entry name" value="Gar1/Naf1_Cbf5-bd_sf"/>
</dbReference>
<evidence type="ECO:0000256" key="1">
    <source>
        <dbReference type="ARBA" id="ARBA00004123"/>
    </source>
</evidence>
<dbReference type="VEuPathDB" id="FungiDB:SOCG_00216"/>
<dbReference type="PANTHER" id="PTHR31633:SF1">
    <property type="entry name" value="H_ACA RIBONUCLEOPROTEIN COMPLEX NON-CORE SUBUNIT NAF1"/>
    <property type="match status" value="1"/>
</dbReference>
<name>S9PYC4_SCHOY</name>
<feature type="compositionally biased region" description="Low complexity" evidence="10">
    <location>
        <begin position="193"/>
        <end position="205"/>
    </location>
</feature>
<evidence type="ECO:0000256" key="3">
    <source>
        <dbReference type="ARBA" id="ARBA00021438"/>
    </source>
</evidence>
<keyword evidence="8" id="KW-0539">Nucleus</keyword>
<feature type="compositionally biased region" description="Basic and acidic residues" evidence="10">
    <location>
        <begin position="206"/>
        <end position="233"/>
    </location>
</feature>
<dbReference type="Gene3D" id="2.40.10.230">
    <property type="entry name" value="Probable tRNA pseudouridine synthase domain"/>
    <property type="match status" value="1"/>
</dbReference>
<evidence type="ECO:0000256" key="7">
    <source>
        <dbReference type="ARBA" id="ARBA00022884"/>
    </source>
</evidence>
<feature type="compositionally biased region" description="Polar residues" evidence="10">
    <location>
        <begin position="19"/>
        <end position="38"/>
    </location>
</feature>
<dbReference type="EMBL" id="KE503207">
    <property type="protein sequence ID" value="EPX72453.1"/>
    <property type="molecule type" value="Genomic_DNA"/>
</dbReference>
<organism evidence="11 12">
    <name type="scientific">Schizosaccharomyces octosporus (strain yFS286)</name>
    <name type="common">Fission yeast</name>
    <name type="synonym">Octosporomyces octosporus</name>
    <dbReference type="NCBI Taxonomy" id="483514"/>
    <lineage>
        <taxon>Eukaryota</taxon>
        <taxon>Fungi</taxon>
        <taxon>Dikarya</taxon>
        <taxon>Ascomycota</taxon>
        <taxon>Taphrinomycotina</taxon>
        <taxon>Schizosaccharomycetes</taxon>
        <taxon>Schizosaccharomycetales</taxon>
        <taxon>Schizosaccharomycetaceae</taxon>
        <taxon>Schizosaccharomyces</taxon>
    </lineage>
</organism>
<keyword evidence="7" id="KW-0694">RNA-binding</keyword>
<protein>
    <recommendedName>
        <fullName evidence="3">H/ACA ribonucleoprotein complex non-core subunit NAF1</fullName>
    </recommendedName>
    <alternativeName>
        <fullName evidence="9">Nuclear assembly factor 1</fullName>
    </alternativeName>
</protein>
<evidence type="ECO:0000313" key="11">
    <source>
        <dbReference type="EMBL" id="EPX72453.1"/>
    </source>
</evidence>
<dbReference type="AlphaFoldDB" id="S9PYC4"/>
<dbReference type="HOGENOM" id="CLU_529089_0_0_1"/>
<dbReference type="GO" id="GO:0000493">
    <property type="term" value="P:box H/ACA snoRNP assembly"/>
    <property type="evidence" value="ECO:0007669"/>
    <property type="project" value="InterPro"/>
</dbReference>
<keyword evidence="6" id="KW-0597">Phosphoprotein</keyword>
<proteinExistence type="inferred from homology"/>
<comment type="subcellular location">
    <subcellularLocation>
        <location evidence="1">Nucleus</location>
    </subcellularLocation>
</comment>
<feature type="compositionally biased region" description="Polar residues" evidence="10">
    <location>
        <begin position="481"/>
        <end position="502"/>
    </location>
</feature>
<dbReference type="GO" id="GO:0006364">
    <property type="term" value="P:rRNA processing"/>
    <property type="evidence" value="ECO:0007669"/>
    <property type="project" value="UniProtKB-KW"/>
</dbReference>
<evidence type="ECO:0000256" key="5">
    <source>
        <dbReference type="ARBA" id="ARBA00022552"/>
    </source>
</evidence>
<feature type="compositionally biased region" description="Basic residues" evidence="10">
    <location>
        <begin position="374"/>
        <end position="385"/>
    </location>
</feature>
<evidence type="ECO:0000256" key="4">
    <source>
        <dbReference type="ARBA" id="ARBA00022517"/>
    </source>
</evidence>
<dbReference type="Pfam" id="PF04410">
    <property type="entry name" value="Gar1"/>
    <property type="match status" value="1"/>
</dbReference>
<feature type="region of interest" description="Disordered" evidence="10">
    <location>
        <begin position="356"/>
        <end position="421"/>
    </location>
</feature>
<dbReference type="eggNOG" id="KOG2236">
    <property type="taxonomic scope" value="Eukaryota"/>
</dbReference>
<dbReference type="OMA" id="EQPCKIP"/>
<feature type="compositionally biased region" description="Acidic residues" evidence="10">
    <location>
        <begin position="356"/>
        <end position="369"/>
    </location>
</feature>
<evidence type="ECO:0000256" key="2">
    <source>
        <dbReference type="ARBA" id="ARBA00009801"/>
    </source>
</evidence>
<gene>
    <name evidence="11" type="ORF">SOCG_00216</name>
</gene>